<evidence type="ECO:0000313" key="2">
    <source>
        <dbReference type="Proteomes" id="UP000249619"/>
    </source>
</evidence>
<comment type="caution">
    <text evidence="1">The sequence shown here is derived from an EMBL/GenBank/DDBJ whole genome shotgun (WGS) entry which is preliminary data.</text>
</comment>
<keyword evidence="1" id="KW-0378">Hydrolase</keyword>
<name>A0A364MSE6_STELY</name>
<dbReference type="Proteomes" id="UP000249619">
    <property type="component" value="Unassembled WGS sequence"/>
</dbReference>
<protein>
    <submittedName>
        <fullName evidence="1">Dienelactone hydrolase family protein</fullName>
    </submittedName>
</protein>
<dbReference type="EMBL" id="QGDH01000247">
    <property type="protein sequence ID" value="RAR01818.1"/>
    <property type="molecule type" value="Genomic_DNA"/>
</dbReference>
<dbReference type="GO" id="GO:0016787">
    <property type="term" value="F:hydrolase activity"/>
    <property type="evidence" value="ECO:0007669"/>
    <property type="project" value="UniProtKB-KW"/>
</dbReference>
<dbReference type="STRING" id="183478.A0A364MSE6"/>
<gene>
    <name evidence="1" type="ORF">DDE83_008788</name>
</gene>
<organism evidence="1 2">
    <name type="scientific">Stemphylium lycopersici</name>
    <name type="common">Tomato gray leaf spot disease fungus</name>
    <name type="synonym">Thyrospora lycopersici</name>
    <dbReference type="NCBI Taxonomy" id="183478"/>
    <lineage>
        <taxon>Eukaryota</taxon>
        <taxon>Fungi</taxon>
        <taxon>Dikarya</taxon>
        <taxon>Ascomycota</taxon>
        <taxon>Pezizomycotina</taxon>
        <taxon>Dothideomycetes</taxon>
        <taxon>Pleosporomycetidae</taxon>
        <taxon>Pleosporales</taxon>
        <taxon>Pleosporineae</taxon>
        <taxon>Pleosporaceae</taxon>
        <taxon>Stemphylium</taxon>
    </lineage>
</organism>
<reference evidence="2" key="1">
    <citation type="submission" date="2018-05" db="EMBL/GenBank/DDBJ databases">
        <title>Draft genome sequence of Stemphylium lycopersici strain CIDEFI 213.</title>
        <authorList>
            <person name="Medina R."/>
            <person name="Franco M.E.E."/>
            <person name="Lucentini C.G."/>
            <person name="Saparrat M.C.N."/>
            <person name="Balatti P.A."/>
        </authorList>
    </citation>
    <scope>NUCLEOTIDE SEQUENCE [LARGE SCALE GENOMIC DNA]</scope>
    <source>
        <strain evidence="2">CIDEFI 213</strain>
    </source>
</reference>
<proteinExistence type="predicted"/>
<evidence type="ECO:0000313" key="1">
    <source>
        <dbReference type="EMBL" id="RAR01818.1"/>
    </source>
</evidence>
<dbReference type="AlphaFoldDB" id="A0A364MSE6"/>
<keyword evidence="2" id="KW-1185">Reference proteome</keyword>
<accession>A0A364MSE6</accession>
<sequence>MAPPKQWDTCCFKSFTWDGTPTGQESTLANNPAYVTGSNPNAAVLYIHDALGWKFSNARLLADHFAKEVPSSFHLPFH</sequence>